<feature type="region of interest" description="Disordered" evidence="1">
    <location>
        <begin position="77"/>
        <end position="108"/>
    </location>
</feature>
<reference evidence="2 3" key="1">
    <citation type="submission" date="2017-07" db="EMBL/GenBank/DDBJ databases">
        <authorList>
            <person name="Talla V."/>
            <person name="Backstrom N."/>
        </authorList>
    </citation>
    <scope>NUCLEOTIDE SEQUENCE [LARGE SCALE GENOMIC DNA]</scope>
</reference>
<gene>
    <name evidence="2" type="ORF">LSINAPIS_LOCUS4015</name>
</gene>
<accession>A0A5E4PZ57</accession>
<proteinExistence type="predicted"/>
<organism evidence="2 3">
    <name type="scientific">Leptidea sinapis</name>
    <dbReference type="NCBI Taxonomy" id="189913"/>
    <lineage>
        <taxon>Eukaryota</taxon>
        <taxon>Metazoa</taxon>
        <taxon>Ecdysozoa</taxon>
        <taxon>Arthropoda</taxon>
        <taxon>Hexapoda</taxon>
        <taxon>Insecta</taxon>
        <taxon>Pterygota</taxon>
        <taxon>Neoptera</taxon>
        <taxon>Endopterygota</taxon>
        <taxon>Lepidoptera</taxon>
        <taxon>Glossata</taxon>
        <taxon>Ditrysia</taxon>
        <taxon>Papilionoidea</taxon>
        <taxon>Pieridae</taxon>
        <taxon>Dismorphiinae</taxon>
        <taxon>Leptidea</taxon>
    </lineage>
</organism>
<evidence type="ECO:0000313" key="2">
    <source>
        <dbReference type="EMBL" id="VVC91315.1"/>
    </source>
</evidence>
<dbReference type="AlphaFoldDB" id="A0A5E4PZ57"/>
<protein>
    <submittedName>
        <fullName evidence="2">Uncharacterized protein</fullName>
    </submittedName>
</protein>
<sequence>MIDSFGTNTPNNVYPNSVWRNYYDEFEYERGYFTPEAGFSTAIKSTIKSNSTRSWTIVREISVLDDGEIYEPLQHRANSDSVGLNSSKSESDGHLPSQPSSPELSLSSLIRGRSSSRAARGQHSGRAIGNRVRLFLEDDYVCEACRDLAMATVNHNLPSDVSGGVEAGTSTRGHTNVCLLCGCSILQRQSDIVLRETTEMQQYIYNIIESRVAPRDISSVDRICHASWMRTKREVIRMNRQDENRPLRNLTNVDVQQDETQTNEAAPAEPTQLEPSNYHEPPNCTEVLGTAALLLKMRTGNSDERIATLLQVPRRTLEGLMDKSIPHMMQNFEIAAALLNRFGVQDNINARQILEIVRGKINLDNNLANMVEAHNMNRRTANFQNITAHRNNVYFPMLEYNDLILFALGTYQIRQARSYYGEHVHFHGGYRIEVCSERLDSSGDNLRGSGDTILIRGKIKSHHISRRQQAGIVEYCCSCLVGRRTVG</sequence>
<evidence type="ECO:0000313" key="3">
    <source>
        <dbReference type="Proteomes" id="UP000324832"/>
    </source>
</evidence>
<name>A0A5E4PZ57_9NEOP</name>
<feature type="compositionally biased region" description="Low complexity" evidence="1">
    <location>
        <begin position="95"/>
        <end position="108"/>
    </location>
</feature>
<feature type="region of interest" description="Disordered" evidence="1">
    <location>
        <begin position="241"/>
        <end position="282"/>
    </location>
</feature>
<dbReference type="EMBL" id="FZQP02001015">
    <property type="protein sequence ID" value="VVC91315.1"/>
    <property type="molecule type" value="Genomic_DNA"/>
</dbReference>
<keyword evidence="3" id="KW-1185">Reference proteome</keyword>
<dbReference type="Proteomes" id="UP000324832">
    <property type="component" value="Unassembled WGS sequence"/>
</dbReference>
<feature type="compositionally biased region" description="Polar residues" evidence="1">
    <location>
        <begin position="249"/>
        <end position="264"/>
    </location>
</feature>
<feature type="compositionally biased region" description="Polar residues" evidence="1">
    <location>
        <begin position="79"/>
        <end position="88"/>
    </location>
</feature>
<evidence type="ECO:0000256" key="1">
    <source>
        <dbReference type="SAM" id="MobiDB-lite"/>
    </source>
</evidence>